<dbReference type="InterPro" id="IPR011105">
    <property type="entry name" value="Cell_wall_hydrolase_SleB"/>
</dbReference>
<dbReference type="GO" id="GO:0016787">
    <property type="term" value="F:hydrolase activity"/>
    <property type="evidence" value="ECO:0007669"/>
    <property type="project" value="UniProtKB-KW"/>
</dbReference>
<dbReference type="RefSeq" id="WP_119532930.1">
    <property type="nucleotide sequence ID" value="NZ_QXTF01000002.1"/>
</dbReference>
<dbReference type="InterPro" id="IPR042047">
    <property type="entry name" value="SleB_dom1"/>
</dbReference>
<dbReference type="AlphaFoldDB" id="A0A418PZK3"/>
<organism evidence="3 4">
    <name type="scientific">Sphingomonas edaphi</name>
    <dbReference type="NCBI Taxonomy" id="2315689"/>
    <lineage>
        <taxon>Bacteria</taxon>
        <taxon>Pseudomonadati</taxon>
        <taxon>Pseudomonadota</taxon>
        <taxon>Alphaproteobacteria</taxon>
        <taxon>Sphingomonadales</taxon>
        <taxon>Sphingomonadaceae</taxon>
        <taxon>Sphingomonas</taxon>
    </lineage>
</organism>
<dbReference type="Proteomes" id="UP000285023">
    <property type="component" value="Unassembled WGS sequence"/>
</dbReference>
<feature type="domain" description="Cell wall hydrolase SleB" evidence="2">
    <location>
        <begin position="121"/>
        <end position="228"/>
    </location>
</feature>
<reference evidence="3 4" key="1">
    <citation type="submission" date="2018-09" db="EMBL/GenBank/DDBJ databases">
        <title>Sphingomonas sp. DAC4.</title>
        <authorList>
            <person name="Seo T."/>
        </authorList>
    </citation>
    <scope>NUCLEOTIDE SEQUENCE [LARGE SCALE GENOMIC DNA]</scope>
    <source>
        <strain evidence="3 4">DAC4</strain>
    </source>
</reference>
<dbReference type="EMBL" id="QXTF01000002">
    <property type="protein sequence ID" value="RIX29042.1"/>
    <property type="molecule type" value="Genomic_DNA"/>
</dbReference>
<evidence type="ECO:0000259" key="2">
    <source>
        <dbReference type="Pfam" id="PF07486"/>
    </source>
</evidence>
<keyword evidence="4" id="KW-1185">Reference proteome</keyword>
<accession>A0A418PZK3</accession>
<dbReference type="Gene3D" id="1.10.10.2520">
    <property type="entry name" value="Cell wall hydrolase SleB, domain 1"/>
    <property type="match status" value="1"/>
</dbReference>
<name>A0A418PZK3_9SPHN</name>
<feature type="region of interest" description="Disordered" evidence="1">
    <location>
        <begin position="313"/>
        <end position="340"/>
    </location>
</feature>
<proteinExistence type="predicted"/>
<keyword evidence="3" id="KW-0378">Hydrolase</keyword>
<evidence type="ECO:0000313" key="3">
    <source>
        <dbReference type="EMBL" id="RIX29042.1"/>
    </source>
</evidence>
<sequence>MMASAIRWLPGRRHAAFAVVAMLGGIVGGTTLRVHSTQASAPKVLIAPADAAALIDATSGEHLVEARAVGDEAKLINASMPFSALPVTAARPFDLSNSDPLDQRRALLCLTQAIYYEAGFEPAEGRRAVAQVVLNRMRHPAFPKSVCGVVYQGARAPVCQFSFVCDGSLYRPPALGAWKAAQKIAAAALDGSVERSVGAATHYHADYVAPYWAPRLAKIAQIGAHIFYRWPGAWGSTAAFTGRYIGEPADPLALRPPLRQAVLTDGTIAPVEDSAVAGPPIARAPNDVGGLLDTSKGWTLNIPMPSETASATKAIADKQKAAPVKTAEAPALVGSQLAAR</sequence>
<protein>
    <submittedName>
        <fullName evidence="3">Cell wall hydrolase</fullName>
    </submittedName>
</protein>
<gene>
    <name evidence="3" type="ORF">D3M59_06870</name>
</gene>
<dbReference type="Pfam" id="PF07486">
    <property type="entry name" value="Hydrolase_2"/>
    <property type="match status" value="1"/>
</dbReference>
<evidence type="ECO:0000256" key="1">
    <source>
        <dbReference type="SAM" id="MobiDB-lite"/>
    </source>
</evidence>
<evidence type="ECO:0000313" key="4">
    <source>
        <dbReference type="Proteomes" id="UP000285023"/>
    </source>
</evidence>
<comment type="caution">
    <text evidence="3">The sequence shown here is derived from an EMBL/GenBank/DDBJ whole genome shotgun (WGS) entry which is preliminary data.</text>
</comment>
<dbReference type="OrthoDB" id="9785345at2"/>